<name>A0A537J544_9BACT</name>
<dbReference type="GO" id="GO:0015833">
    <property type="term" value="P:peptide transport"/>
    <property type="evidence" value="ECO:0007669"/>
    <property type="project" value="TreeGrafter"/>
</dbReference>
<dbReference type="AlphaFoldDB" id="A0A537J544"/>
<dbReference type="GO" id="GO:0043190">
    <property type="term" value="C:ATP-binding cassette (ABC) transporter complex"/>
    <property type="evidence" value="ECO:0007669"/>
    <property type="project" value="InterPro"/>
</dbReference>
<dbReference type="PANTHER" id="PTHR30290">
    <property type="entry name" value="PERIPLASMIC BINDING COMPONENT OF ABC TRANSPORTER"/>
    <property type="match status" value="1"/>
</dbReference>
<dbReference type="Gene3D" id="3.10.105.10">
    <property type="entry name" value="Dipeptide-binding Protein, Domain 3"/>
    <property type="match status" value="1"/>
</dbReference>
<reference evidence="4 5" key="1">
    <citation type="journal article" date="2019" name="Nat. Microbiol.">
        <title>Mediterranean grassland soil C-N compound turnover is dependent on rainfall and depth, and is mediated by genomically divergent microorganisms.</title>
        <authorList>
            <person name="Diamond S."/>
            <person name="Andeer P.F."/>
            <person name="Li Z."/>
            <person name="Crits-Christoph A."/>
            <person name="Burstein D."/>
            <person name="Anantharaman K."/>
            <person name="Lane K.R."/>
            <person name="Thomas B.C."/>
            <person name="Pan C."/>
            <person name="Northen T.R."/>
            <person name="Banfield J.F."/>
        </authorList>
    </citation>
    <scope>NUCLEOTIDE SEQUENCE [LARGE SCALE GENOMIC DNA]</scope>
    <source>
        <strain evidence="4">NP_6</strain>
    </source>
</reference>
<dbReference type="GO" id="GO:0042597">
    <property type="term" value="C:periplasmic space"/>
    <property type="evidence" value="ECO:0007669"/>
    <property type="project" value="UniProtKB-ARBA"/>
</dbReference>
<dbReference type="PANTHER" id="PTHR30290:SF38">
    <property type="entry name" value="D,D-DIPEPTIDE-BINDING PERIPLASMIC PROTEIN DDPA-RELATED"/>
    <property type="match status" value="1"/>
</dbReference>
<evidence type="ECO:0000256" key="2">
    <source>
        <dbReference type="SAM" id="SignalP"/>
    </source>
</evidence>
<feature type="chain" id="PRO_5021748817" evidence="2">
    <location>
        <begin position="30"/>
        <end position="539"/>
    </location>
</feature>
<protein>
    <submittedName>
        <fullName evidence="4">ABC transporter substrate-binding protein</fullName>
    </submittedName>
</protein>
<dbReference type="InterPro" id="IPR030678">
    <property type="entry name" value="Peptide/Ni-bd"/>
</dbReference>
<evidence type="ECO:0000256" key="1">
    <source>
        <dbReference type="ARBA" id="ARBA00022729"/>
    </source>
</evidence>
<sequence length="539" mass="59515">MRKARKRQKPSISRRRFLAHAGLAAAAAAAGGAPGAVRGLLAAQAAPQSAQPKRGGTLTVSQSVDINTLHPWVGNLNVWKVIKTGIYDQLSYQDPVTFQVKPKLAKSFVWTDNNTSLVIALPGGVTFHNGEKLTAEDVKFTIDSIRDPRVGSWLRGFIGPIKEVLVLDETHLKIKTAAIENQLIPAFTYVDIVPRSAGTDLAKRTPIGSGPYKFVEWIPNDHVTLERNPAYWNEARAGHVDKIVFRPVTELQTRISQLLAGDVDLVYDFSLQEVPRLRGDTSVAVAVVPPADQMFVVYLNQRRPPFQKAEMRQAMGWALDRQGFIKNFLAGLGRPDNSPFTPQHWAFDPKTEDAYAYNPDTVGKLLEQAGYPRGRGLEFSFLTPSGYPEFKIISTLLQATFASAGYRPAIEEVDIAQWAARLNQSHDFYAAVDYPPRGSTDPALTYSAGLLFPPNPANVGGLTPETIPGYVDELRKGATTLDRGARRAAYAKVQELWLEYLPGPIYCHRSTAHAHRPRVQGFVPHPAFQQSFVDVWLAS</sequence>
<proteinExistence type="predicted"/>
<dbReference type="Proteomes" id="UP000318093">
    <property type="component" value="Unassembled WGS sequence"/>
</dbReference>
<evidence type="ECO:0000313" key="5">
    <source>
        <dbReference type="Proteomes" id="UP000318093"/>
    </source>
</evidence>
<feature type="domain" description="Solute-binding protein family 5" evidence="3">
    <location>
        <begin position="99"/>
        <end position="431"/>
    </location>
</feature>
<gene>
    <name evidence="4" type="ORF">E6H03_11765</name>
</gene>
<dbReference type="CDD" id="cd00995">
    <property type="entry name" value="PBP2_NikA_DppA_OppA_like"/>
    <property type="match status" value="1"/>
</dbReference>
<dbReference type="InterPro" id="IPR039424">
    <property type="entry name" value="SBP_5"/>
</dbReference>
<dbReference type="Gene3D" id="3.40.190.10">
    <property type="entry name" value="Periplasmic binding protein-like II"/>
    <property type="match status" value="1"/>
</dbReference>
<dbReference type="SUPFAM" id="SSF53850">
    <property type="entry name" value="Periplasmic binding protein-like II"/>
    <property type="match status" value="1"/>
</dbReference>
<dbReference type="PROSITE" id="PS51318">
    <property type="entry name" value="TAT"/>
    <property type="match status" value="1"/>
</dbReference>
<dbReference type="GO" id="GO:1904680">
    <property type="term" value="F:peptide transmembrane transporter activity"/>
    <property type="evidence" value="ECO:0007669"/>
    <property type="project" value="TreeGrafter"/>
</dbReference>
<feature type="signal peptide" evidence="2">
    <location>
        <begin position="1"/>
        <end position="29"/>
    </location>
</feature>
<dbReference type="InterPro" id="IPR006311">
    <property type="entry name" value="TAT_signal"/>
</dbReference>
<accession>A0A537J544</accession>
<dbReference type="EMBL" id="VBAN01000402">
    <property type="protein sequence ID" value="TMI78613.1"/>
    <property type="molecule type" value="Genomic_DNA"/>
</dbReference>
<dbReference type="Pfam" id="PF00496">
    <property type="entry name" value="SBP_bac_5"/>
    <property type="match status" value="1"/>
</dbReference>
<dbReference type="InterPro" id="IPR000914">
    <property type="entry name" value="SBP_5_dom"/>
</dbReference>
<dbReference type="PIRSF" id="PIRSF002741">
    <property type="entry name" value="MppA"/>
    <property type="match status" value="1"/>
</dbReference>
<keyword evidence="1 2" id="KW-0732">Signal</keyword>
<evidence type="ECO:0000313" key="4">
    <source>
        <dbReference type="EMBL" id="TMI78613.1"/>
    </source>
</evidence>
<organism evidence="4 5">
    <name type="scientific">Candidatus Segetimicrobium genomatis</name>
    <dbReference type="NCBI Taxonomy" id="2569760"/>
    <lineage>
        <taxon>Bacteria</taxon>
        <taxon>Bacillati</taxon>
        <taxon>Candidatus Sysuimicrobiota</taxon>
        <taxon>Candidatus Sysuimicrobiia</taxon>
        <taxon>Candidatus Sysuimicrobiales</taxon>
        <taxon>Candidatus Segetimicrobiaceae</taxon>
        <taxon>Candidatus Segetimicrobium</taxon>
    </lineage>
</organism>
<comment type="caution">
    <text evidence="4">The sequence shown here is derived from an EMBL/GenBank/DDBJ whole genome shotgun (WGS) entry which is preliminary data.</text>
</comment>
<evidence type="ECO:0000259" key="3">
    <source>
        <dbReference type="Pfam" id="PF00496"/>
    </source>
</evidence>